<evidence type="ECO:0000256" key="1">
    <source>
        <dbReference type="SAM" id="MobiDB-lite"/>
    </source>
</evidence>
<keyword evidence="2" id="KW-1185">Reference proteome</keyword>
<accession>A0A7E4VNL5</accession>
<dbReference type="WBParaSite" id="Pan_g2335.t1">
    <property type="protein sequence ID" value="Pan_g2335.t1"/>
    <property type="gene ID" value="Pan_g2335"/>
</dbReference>
<evidence type="ECO:0000313" key="3">
    <source>
        <dbReference type="WBParaSite" id="Pan_g2335.t1"/>
    </source>
</evidence>
<dbReference type="Proteomes" id="UP000492821">
    <property type="component" value="Unassembled WGS sequence"/>
</dbReference>
<reference evidence="3" key="2">
    <citation type="submission" date="2020-10" db="UniProtKB">
        <authorList>
            <consortium name="WormBaseParasite"/>
        </authorList>
    </citation>
    <scope>IDENTIFICATION</scope>
</reference>
<sequence length="171" mass="18755">MSKTPVKAASGTQCSDDFTTPHRKPSKMRPSKAIDFDDDVFETPIGSTPGITDRSDDSGIGGSGILDRKIAKVTPMPRVKALSSKVEPPVATTQRLGHEGAPSRHVRHITIPVTPHFILPTRCRPLTRVPSPPRAYRTPPMSPSTRKAIIEAVVERLYKPKYRNDPPAKMV</sequence>
<feature type="region of interest" description="Disordered" evidence="1">
    <location>
        <begin position="80"/>
        <end position="103"/>
    </location>
</feature>
<feature type="compositionally biased region" description="Basic residues" evidence="1">
    <location>
        <begin position="21"/>
        <end position="30"/>
    </location>
</feature>
<feature type="region of interest" description="Disordered" evidence="1">
    <location>
        <begin position="1"/>
        <end position="64"/>
    </location>
</feature>
<name>A0A7E4VNL5_PANRE</name>
<proteinExistence type="predicted"/>
<dbReference type="AlphaFoldDB" id="A0A7E4VNL5"/>
<organism evidence="2 3">
    <name type="scientific">Panagrellus redivivus</name>
    <name type="common">Microworm</name>
    <dbReference type="NCBI Taxonomy" id="6233"/>
    <lineage>
        <taxon>Eukaryota</taxon>
        <taxon>Metazoa</taxon>
        <taxon>Ecdysozoa</taxon>
        <taxon>Nematoda</taxon>
        <taxon>Chromadorea</taxon>
        <taxon>Rhabditida</taxon>
        <taxon>Tylenchina</taxon>
        <taxon>Panagrolaimomorpha</taxon>
        <taxon>Panagrolaimoidea</taxon>
        <taxon>Panagrolaimidae</taxon>
        <taxon>Panagrellus</taxon>
    </lineage>
</organism>
<reference evidence="2" key="1">
    <citation type="journal article" date="2013" name="Genetics">
        <title>The draft genome and transcriptome of Panagrellus redivivus are shaped by the harsh demands of a free-living lifestyle.</title>
        <authorList>
            <person name="Srinivasan J."/>
            <person name="Dillman A.R."/>
            <person name="Macchietto M.G."/>
            <person name="Heikkinen L."/>
            <person name="Lakso M."/>
            <person name="Fracchia K.M."/>
            <person name="Antoshechkin I."/>
            <person name="Mortazavi A."/>
            <person name="Wong G."/>
            <person name="Sternberg P.W."/>
        </authorList>
    </citation>
    <scope>NUCLEOTIDE SEQUENCE [LARGE SCALE GENOMIC DNA]</scope>
    <source>
        <strain evidence="2">MT8872</strain>
    </source>
</reference>
<evidence type="ECO:0000313" key="2">
    <source>
        <dbReference type="Proteomes" id="UP000492821"/>
    </source>
</evidence>
<protein>
    <submittedName>
        <fullName evidence="3">Uncharacterized protein</fullName>
    </submittedName>
</protein>